<name>A0A177CFU4_9PLEO</name>
<protein>
    <recommendedName>
        <fullName evidence="8">Phenylacetaldoxime dehydratase</fullName>
    </recommendedName>
</protein>
<dbReference type="OrthoDB" id="3359285at2759"/>
<sequence length="375" mass="42031">MTCPMPLTRTYPLSKPPNHTLPVPRYTATLLSSTTHLHTLYIGLQTHSTSGAITAAAHQLQKHIQFWIDSTPELSHESESPLDLTYERFTLIDHAGGDPAGSKVWVCYQSFTTRGSSPPSPTFPDIDLPSLYKTIPEASRPAIGLWKESFTTPVGRLETNYSGTDYLPGLARIPGVRVAEHELATYWGAARDRIPEAGWDLFPRPDTGGMRTEVGDVDGRGHVFKGTNKANVVHIRSGQWWENCEDEERGAYEGKLEPTLRAGLSYLNSHREESGCMRIRYLRNGEGDEDVRETCGAGFFHNLEDLERWSKTHSSHLKIWRGALAHYKAFPENRRLRTWHEVSVIREGEARWEYMNCKGGTGVMGCVVLEGTPLA</sequence>
<reference evidence="6 7" key="1">
    <citation type="submission" date="2016-05" db="EMBL/GenBank/DDBJ databases">
        <title>Comparative analysis of secretome profiles of manganese(II)-oxidizing ascomycete fungi.</title>
        <authorList>
            <consortium name="DOE Joint Genome Institute"/>
            <person name="Zeiner C.A."/>
            <person name="Purvine S.O."/>
            <person name="Zink E.M."/>
            <person name="Wu S."/>
            <person name="Pasa-Tolic L."/>
            <person name="Chaput D.L."/>
            <person name="Haridas S."/>
            <person name="Grigoriev I.V."/>
            <person name="Santelli C.M."/>
            <person name="Hansel C.M."/>
        </authorList>
    </citation>
    <scope>NUCLEOTIDE SEQUENCE [LARGE SCALE GENOMIC DNA]</scope>
    <source>
        <strain evidence="6 7">AP3s5-JAC2a</strain>
    </source>
</reference>
<accession>A0A177CFU4</accession>
<evidence type="ECO:0000256" key="4">
    <source>
        <dbReference type="ARBA" id="ARBA00023004"/>
    </source>
</evidence>
<gene>
    <name evidence="6" type="ORF">CC84DRAFT_765651</name>
</gene>
<dbReference type="InParanoid" id="A0A177CFU4"/>
<keyword evidence="2" id="KW-0349">Heme</keyword>
<evidence type="ECO:0000256" key="5">
    <source>
        <dbReference type="ARBA" id="ARBA00023239"/>
    </source>
</evidence>
<evidence type="ECO:0000256" key="3">
    <source>
        <dbReference type="ARBA" id="ARBA00022723"/>
    </source>
</evidence>
<keyword evidence="3" id="KW-0479">Metal-binding</keyword>
<keyword evidence="4" id="KW-0408">Iron</keyword>
<dbReference type="GO" id="GO:0016829">
    <property type="term" value="F:lyase activity"/>
    <property type="evidence" value="ECO:0007669"/>
    <property type="project" value="UniProtKB-KW"/>
</dbReference>
<comment type="cofactor">
    <cofactor evidence="1">
        <name>heme b</name>
        <dbReference type="ChEBI" id="CHEBI:60344"/>
    </cofactor>
</comment>
<keyword evidence="5" id="KW-0456">Lyase</keyword>
<dbReference type="GO" id="GO:0046872">
    <property type="term" value="F:metal ion binding"/>
    <property type="evidence" value="ECO:0007669"/>
    <property type="project" value="UniProtKB-KW"/>
</dbReference>
<evidence type="ECO:0000256" key="1">
    <source>
        <dbReference type="ARBA" id="ARBA00001970"/>
    </source>
</evidence>
<dbReference type="AlphaFoldDB" id="A0A177CFU4"/>
<dbReference type="EMBL" id="KV441552">
    <property type="protein sequence ID" value="OAG06484.1"/>
    <property type="molecule type" value="Genomic_DNA"/>
</dbReference>
<evidence type="ECO:0000256" key="2">
    <source>
        <dbReference type="ARBA" id="ARBA00022617"/>
    </source>
</evidence>
<evidence type="ECO:0000313" key="6">
    <source>
        <dbReference type="EMBL" id="OAG06484.1"/>
    </source>
</evidence>
<dbReference type="InterPro" id="IPR025702">
    <property type="entry name" value="OXD"/>
</dbReference>
<dbReference type="Proteomes" id="UP000077069">
    <property type="component" value="Unassembled WGS sequence"/>
</dbReference>
<dbReference type="RefSeq" id="XP_018036849.1">
    <property type="nucleotide sequence ID" value="XM_018187366.1"/>
</dbReference>
<evidence type="ECO:0000313" key="7">
    <source>
        <dbReference type="Proteomes" id="UP000077069"/>
    </source>
</evidence>
<evidence type="ECO:0008006" key="8">
    <source>
        <dbReference type="Google" id="ProtNLM"/>
    </source>
</evidence>
<dbReference type="Pfam" id="PF13816">
    <property type="entry name" value="Dehydratase_hem"/>
    <property type="match status" value="1"/>
</dbReference>
<organism evidence="6 7">
    <name type="scientific">Paraphaeosphaeria sporulosa</name>
    <dbReference type="NCBI Taxonomy" id="1460663"/>
    <lineage>
        <taxon>Eukaryota</taxon>
        <taxon>Fungi</taxon>
        <taxon>Dikarya</taxon>
        <taxon>Ascomycota</taxon>
        <taxon>Pezizomycotina</taxon>
        <taxon>Dothideomycetes</taxon>
        <taxon>Pleosporomycetidae</taxon>
        <taxon>Pleosporales</taxon>
        <taxon>Massarineae</taxon>
        <taxon>Didymosphaeriaceae</taxon>
        <taxon>Paraphaeosphaeria</taxon>
    </lineage>
</organism>
<proteinExistence type="predicted"/>
<dbReference type="GeneID" id="28770852"/>
<keyword evidence="7" id="KW-1185">Reference proteome</keyword>